<sequence length="155" mass="17726">MENKSIMEELLVKKSQQKKMVSRSNYKERLFVLTKTSLSYYDYDYGTRKGSIDIKKIRCVEAVHLVEETPPERQYPFQVTAKPLSSSLPHRPMHFAEIKDNEDLLNKYHKGFFSSGKFLCCSQACKAAPGCTVPLLSISIPFSPISRLLLTLEIC</sequence>
<reference evidence="6" key="1">
    <citation type="submission" date="2025-08" db="UniProtKB">
        <authorList>
            <consortium name="Ensembl"/>
        </authorList>
    </citation>
    <scope>IDENTIFICATION</scope>
</reference>
<proteinExistence type="predicted"/>
<dbReference type="Gene3D" id="2.30.29.30">
    <property type="entry name" value="Pleckstrin-homology domain (PH domain)/Phosphotyrosine-binding domain (PTB)"/>
    <property type="match status" value="1"/>
</dbReference>
<reference evidence="6" key="2">
    <citation type="submission" date="2025-09" db="UniProtKB">
        <authorList>
            <consortium name="Ensembl"/>
        </authorList>
    </citation>
    <scope>IDENTIFICATION</scope>
</reference>
<dbReference type="AlphaFoldDB" id="A0A8D2J7M7"/>
<dbReference type="Pfam" id="PF00169">
    <property type="entry name" value="PH"/>
    <property type="match status" value="1"/>
</dbReference>
<dbReference type="InterPro" id="IPR001562">
    <property type="entry name" value="Znf_Btk_motif"/>
</dbReference>
<dbReference type="PROSITE" id="PS51113">
    <property type="entry name" value="ZF_BTK"/>
    <property type="match status" value="1"/>
</dbReference>
<organism evidence="6 7">
    <name type="scientific">Varanus komodoensis</name>
    <name type="common">Komodo dragon</name>
    <dbReference type="NCBI Taxonomy" id="61221"/>
    <lineage>
        <taxon>Eukaryota</taxon>
        <taxon>Metazoa</taxon>
        <taxon>Chordata</taxon>
        <taxon>Craniata</taxon>
        <taxon>Vertebrata</taxon>
        <taxon>Euteleostomi</taxon>
        <taxon>Lepidosauria</taxon>
        <taxon>Squamata</taxon>
        <taxon>Bifurcata</taxon>
        <taxon>Unidentata</taxon>
        <taxon>Episquamata</taxon>
        <taxon>Toxicofera</taxon>
        <taxon>Anguimorpha</taxon>
        <taxon>Paleoanguimorpha</taxon>
        <taxon>Varanoidea</taxon>
        <taxon>Varanidae</taxon>
        <taxon>Varanus</taxon>
    </lineage>
</organism>
<dbReference type="InterPro" id="IPR011993">
    <property type="entry name" value="PH-like_dom_sf"/>
</dbReference>
<dbReference type="SUPFAM" id="SSF50729">
    <property type="entry name" value="PH domain-like"/>
    <property type="match status" value="1"/>
</dbReference>
<evidence type="ECO:0000256" key="2">
    <source>
        <dbReference type="ARBA" id="ARBA00022771"/>
    </source>
</evidence>
<keyword evidence="7" id="KW-1185">Reference proteome</keyword>
<evidence type="ECO:0000256" key="4">
    <source>
        <dbReference type="PROSITE-ProRule" id="PRU00432"/>
    </source>
</evidence>
<dbReference type="InterPro" id="IPR001849">
    <property type="entry name" value="PH_domain"/>
</dbReference>
<evidence type="ECO:0000313" key="7">
    <source>
        <dbReference type="Proteomes" id="UP000694545"/>
    </source>
</evidence>
<accession>A0A8D2J7M7</accession>
<keyword evidence="3" id="KW-0862">Zinc</keyword>
<evidence type="ECO:0000256" key="1">
    <source>
        <dbReference type="ARBA" id="ARBA00022723"/>
    </source>
</evidence>
<feature type="domain" description="PH" evidence="5">
    <location>
        <begin position="5"/>
        <end position="119"/>
    </location>
</feature>
<dbReference type="GO" id="GO:0035556">
    <property type="term" value="P:intracellular signal transduction"/>
    <property type="evidence" value="ECO:0007669"/>
    <property type="project" value="InterPro"/>
</dbReference>
<keyword evidence="2 4" id="KW-0863">Zinc-finger</keyword>
<dbReference type="Gene3D" id="4.10.1130.10">
    <property type="entry name" value="btk motif of tyrosine-protein kinase itk"/>
    <property type="match status" value="1"/>
</dbReference>
<name>A0A8D2J7M7_VARKO</name>
<evidence type="ECO:0000313" key="6">
    <source>
        <dbReference type="Ensembl" id="ENSVKKP00000008356.1"/>
    </source>
</evidence>
<protein>
    <recommendedName>
        <fullName evidence="5">PH domain-containing protein</fullName>
    </recommendedName>
</protein>
<dbReference type="SMART" id="SM00107">
    <property type="entry name" value="BTK"/>
    <property type="match status" value="1"/>
</dbReference>
<dbReference type="Ensembl" id="ENSVKKT00000008571.1">
    <property type="protein sequence ID" value="ENSVKKP00000008356.1"/>
    <property type="gene ID" value="ENSVKKG00000005948.1"/>
</dbReference>
<dbReference type="SMART" id="SM00233">
    <property type="entry name" value="PH"/>
    <property type="match status" value="1"/>
</dbReference>
<dbReference type="Pfam" id="PF00779">
    <property type="entry name" value="BTK"/>
    <property type="match status" value="1"/>
</dbReference>
<evidence type="ECO:0000256" key="3">
    <source>
        <dbReference type="ARBA" id="ARBA00022833"/>
    </source>
</evidence>
<dbReference type="Proteomes" id="UP000694545">
    <property type="component" value="Unplaced"/>
</dbReference>
<dbReference type="GO" id="GO:0008270">
    <property type="term" value="F:zinc ion binding"/>
    <property type="evidence" value="ECO:0007669"/>
    <property type="project" value="UniProtKB-KW"/>
</dbReference>
<evidence type="ECO:0000259" key="5">
    <source>
        <dbReference type="SMART" id="SM00233"/>
    </source>
</evidence>
<dbReference type="OMA" id="EACKVTH"/>
<keyword evidence="1" id="KW-0479">Metal-binding</keyword>